<organism evidence="5 6">
    <name type="scientific">Gulosibacter chungangensis</name>
    <dbReference type="NCBI Taxonomy" id="979746"/>
    <lineage>
        <taxon>Bacteria</taxon>
        <taxon>Bacillati</taxon>
        <taxon>Actinomycetota</taxon>
        <taxon>Actinomycetes</taxon>
        <taxon>Micrococcales</taxon>
        <taxon>Microbacteriaceae</taxon>
        <taxon>Gulosibacter</taxon>
    </lineage>
</organism>
<evidence type="ECO:0000256" key="3">
    <source>
        <dbReference type="ARBA" id="ARBA00023163"/>
    </source>
</evidence>
<comment type="caution">
    <text evidence="5">The sequence shown here is derived from an EMBL/GenBank/DDBJ whole genome shotgun (WGS) entry which is preliminary data.</text>
</comment>
<evidence type="ECO:0000256" key="1">
    <source>
        <dbReference type="ARBA" id="ARBA00023015"/>
    </source>
</evidence>
<dbReference type="PANTHER" id="PTHR30146">
    <property type="entry name" value="LACI-RELATED TRANSCRIPTIONAL REPRESSOR"/>
    <property type="match status" value="1"/>
</dbReference>
<keyword evidence="2" id="KW-0238">DNA-binding</keyword>
<dbReference type="SUPFAM" id="SSF53822">
    <property type="entry name" value="Periplasmic binding protein-like I"/>
    <property type="match status" value="1"/>
</dbReference>
<dbReference type="RefSeq" id="WP_158052775.1">
    <property type="nucleotide sequence ID" value="NZ_WBKB01000006.1"/>
</dbReference>
<evidence type="ECO:0000313" key="6">
    <source>
        <dbReference type="Proteomes" id="UP000433493"/>
    </source>
</evidence>
<dbReference type="Pfam" id="PF13377">
    <property type="entry name" value="Peripla_BP_3"/>
    <property type="match status" value="1"/>
</dbReference>
<dbReference type="GO" id="GO:0000976">
    <property type="term" value="F:transcription cis-regulatory region binding"/>
    <property type="evidence" value="ECO:0007669"/>
    <property type="project" value="TreeGrafter"/>
</dbReference>
<dbReference type="InterPro" id="IPR046335">
    <property type="entry name" value="LacI/GalR-like_sensor"/>
</dbReference>
<protein>
    <submittedName>
        <fullName evidence="5">LacI family transcriptional regulator</fullName>
    </submittedName>
</protein>
<keyword evidence="6" id="KW-1185">Reference proteome</keyword>
<sequence length="342" mass="36523">MSTGTSKRPTMRDVAEVAGVSHALVSLAYRKPEKVSPERRERIFQAAETLGFRRNWVASSLSAYASSFTGILVANLHNPVFSTIVEAARAELDSVGRYSLMSSAVMPNRDGSYRADLRIVQSFEDLNAAGYLVVGVIPDISILREVRPDVPIVVAAASIEEFPRALSVRTDNEIGMQQLISHFVEQGHSKIAHLGGAGGPAARRRAAAYEKAMRDAGLESEARVIPAEFTEESGRDAFAQLLTEAPDTTAVSCVNDLVALGAMSAARTAGLRVPEDIAIAGYDNTFLAGIEAIGLTTVDTEAAEIGRIAASWLAADEPPPAGTEHLVPPKLVVRRSTLNTSR</sequence>
<keyword evidence="3" id="KW-0804">Transcription</keyword>
<dbReference type="AlphaFoldDB" id="A0A7J5B9S2"/>
<dbReference type="EMBL" id="WBKB01000006">
    <property type="protein sequence ID" value="KAB1642320.1"/>
    <property type="molecule type" value="Genomic_DNA"/>
</dbReference>
<name>A0A7J5B9S2_9MICO</name>
<dbReference type="SMART" id="SM00354">
    <property type="entry name" value="HTH_LACI"/>
    <property type="match status" value="1"/>
</dbReference>
<dbReference type="SUPFAM" id="SSF47413">
    <property type="entry name" value="lambda repressor-like DNA-binding domains"/>
    <property type="match status" value="1"/>
</dbReference>
<keyword evidence="1" id="KW-0805">Transcription regulation</keyword>
<evidence type="ECO:0000313" key="5">
    <source>
        <dbReference type="EMBL" id="KAB1642320.1"/>
    </source>
</evidence>
<evidence type="ECO:0000256" key="2">
    <source>
        <dbReference type="ARBA" id="ARBA00023125"/>
    </source>
</evidence>
<dbReference type="Pfam" id="PF00356">
    <property type="entry name" value="LacI"/>
    <property type="match status" value="1"/>
</dbReference>
<dbReference type="PROSITE" id="PS50932">
    <property type="entry name" value="HTH_LACI_2"/>
    <property type="match status" value="1"/>
</dbReference>
<dbReference type="GO" id="GO:0003700">
    <property type="term" value="F:DNA-binding transcription factor activity"/>
    <property type="evidence" value="ECO:0007669"/>
    <property type="project" value="TreeGrafter"/>
</dbReference>
<proteinExistence type="predicted"/>
<dbReference type="InterPro" id="IPR028082">
    <property type="entry name" value="Peripla_BP_I"/>
</dbReference>
<dbReference type="CDD" id="cd06267">
    <property type="entry name" value="PBP1_LacI_sugar_binding-like"/>
    <property type="match status" value="1"/>
</dbReference>
<dbReference type="CDD" id="cd01392">
    <property type="entry name" value="HTH_LacI"/>
    <property type="match status" value="1"/>
</dbReference>
<gene>
    <name evidence="5" type="ORF">F8O05_10915</name>
</gene>
<dbReference type="OrthoDB" id="9785139at2"/>
<evidence type="ECO:0000259" key="4">
    <source>
        <dbReference type="PROSITE" id="PS50932"/>
    </source>
</evidence>
<dbReference type="Gene3D" id="1.10.260.40">
    <property type="entry name" value="lambda repressor-like DNA-binding domains"/>
    <property type="match status" value="1"/>
</dbReference>
<accession>A0A7J5B9S2</accession>
<feature type="domain" description="HTH lacI-type" evidence="4">
    <location>
        <begin position="9"/>
        <end position="63"/>
    </location>
</feature>
<dbReference type="Proteomes" id="UP000433493">
    <property type="component" value="Unassembled WGS sequence"/>
</dbReference>
<dbReference type="PANTHER" id="PTHR30146:SF138">
    <property type="entry name" value="TRANSCRIPTIONAL REGULATORY PROTEIN"/>
    <property type="match status" value="1"/>
</dbReference>
<dbReference type="InterPro" id="IPR000843">
    <property type="entry name" value="HTH_LacI"/>
</dbReference>
<dbReference type="Gene3D" id="3.40.50.2300">
    <property type="match status" value="2"/>
</dbReference>
<dbReference type="InterPro" id="IPR010982">
    <property type="entry name" value="Lambda_DNA-bd_dom_sf"/>
</dbReference>
<reference evidence="5 6" key="1">
    <citation type="submission" date="2019-09" db="EMBL/GenBank/DDBJ databases">
        <title>Phylogeny of genus Pseudoclavibacter and closely related genus.</title>
        <authorList>
            <person name="Li Y."/>
        </authorList>
    </citation>
    <scope>NUCLEOTIDE SEQUENCE [LARGE SCALE GENOMIC DNA]</scope>
    <source>
        <strain evidence="5 6">KCTC 13959</strain>
    </source>
</reference>